<dbReference type="InterPro" id="IPR051601">
    <property type="entry name" value="Serine_prot/Carboxylest_S33"/>
</dbReference>
<feature type="region of interest" description="Disordered" evidence="4">
    <location>
        <begin position="25"/>
        <end position="53"/>
    </location>
</feature>
<organism evidence="7 8">
    <name type="scientific">Actinokineospora xionganensis</name>
    <dbReference type="NCBI Taxonomy" id="2684470"/>
    <lineage>
        <taxon>Bacteria</taxon>
        <taxon>Bacillati</taxon>
        <taxon>Actinomycetota</taxon>
        <taxon>Actinomycetes</taxon>
        <taxon>Pseudonocardiales</taxon>
        <taxon>Pseudonocardiaceae</taxon>
        <taxon>Actinokineospora</taxon>
    </lineage>
</organism>
<evidence type="ECO:0000313" key="7">
    <source>
        <dbReference type="EMBL" id="MBC6449493.1"/>
    </source>
</evidence>
<evidence type="ECO:0000256" key="1">
    <source>
        <dbReference type="ARBA" id="ARBA00010088"/>
    </source>
</evidence>
<dbReference type="EMBL" id="JABVED010000011">
    <property type="protein sequence ID" value="MBC6449493.1"/>
    <property type="molecule type" value="Genomic_DNA"/>
</dbReference>
<sequence>MRVGRVSWLLPVALLVACTAGPSERPAIVVNDGDPGPPATTEAGPQPLPPLGEPKNQAVRWAQCGPEITDRLAKLAPPPALKIDCGRVNGVLDSPYAPGRGTMRMQVLRVGSGPVPLVVVNDVDGLPSTLYAVKLAMTLSPDFLTKFSLVGLDRRGTGNSDAVRCVPEEVRAELVALDPRAGDVNAWVDLARTAGQQCTLALESRLPAIDTWRTAADLESARVALGMERLHAIGHGEGSRVLSVFAERYPNRVGRMVLDGVPDPNEDAAVTLAGVAEGADALFSAFAEDCARRGCELGADARQALSEVLAAEPLATDDFDLTPGIVLRGVLAALPDRQAWPALSKAIADARSGVPDALAAFAAPVVQETDELPAMFDGTLVTRCNDTRGRLSTAQLEATAKDWNTRYPVFGGLTAQWLALCSPWPVASHPVTQPHAMSAPPIVVLSTATDAVTPHAGTQHAAQQLASAVLVSWQGTGHGALGVSPCATDTVYTFFSDGKIPRDGTVCPP</sequence>
<feature type="chain" id="PRO_5047209489" evidence="5">
    <location>
        <begin position="23"/>
        <end position="509"/>
    </location>
</feature>
<accession>A0ABR7LAB8</accession>
<evidence type="ECO:0000256" key="2">
    <source>
        <dbReference type="ARBA" id="ARBA00022729"/>
    </source>
</evidence>
<comment type="caution">
    <text evidence="7">The sequence shown here is derived from an EMBL/GenBank/DDBJ whole genome shotgun (WGS) entry which is preliminary data.</text>
</comment>
<evidence type="ECO:0000259" key="6">
    <source>
        <dbReference type="Pfam" id="PF08386"/>
    </source>
</evidence>
<dbReference type="InterPro" id="IPR013595">
    <property type="entry name" value="Pept_S33_TAP-like_C"/>
</dbReference>
<evidence type="ECO:0000313" key="8">
    <source>
        <dbReference type="Proteomes" id="UP000734823"/>
    </source>
</evidence>
<comment type="similarity">
    <text evidence="1">Belongs to the peptidase S33 family.</text>
</comment>
<dbReference type="SUPFAM" id="SSF53474">
    <property type="entry name" value="alpha/beta-Hydrolases"/>
    <property type="match status" value="1"/>
</dbReference>
<keyword evidence="8" id="KW-1185">Reference proteome</keyword>
<evidence type="ECO:0000256" key="5">
    <source>
        <dbReference type="SAM" id="SignalP"/>
    </source>
</evidence>
<evidence type="ECO:0000256" key="3">
    <source>
        <dbReference type="ARBA" id="ARBA00022801"/>
    </source>
</evidence>
<dbReference type="RefSeq" id="WP_187222300.1">
    <property type="nucleotide sequence ID" value="NZ_JABVED010000011.1"/>
</dbReference>
<dbReference type="Proteomes" id="UP000734823">
    <property type="component" value="Unassembled WGS sequence"/>
</dbReference>
<dbReference type="InterPro" id="IPR029058">
    <property type="entry name" value="AB_hydrolase_fold"/>
</dbReference>
<keyword evidence="2 5" id="KW-0732">Signal</keyword>
<dbReference type="Gene3D" id="3.40.50.1820">
    <property type="entry name" value="alpha/beta hydrolase"/>
    <property type="match status" value="1"/>
</dbReference>
<proteinExistence type="inferred from homology"/>
<dbReference type="PANTHER" id="PTHR43248">
    <property type="entry name" value="2-SUCCINYL-6-HYDROXY-2,4-CYCLOHEXADIENE-1-CARBOXYLATE SYNTHASE"/>
    <property type="match status" value="1"/>
</dbReference>
<dbReference type="GO" id="GO:0016787">
    <property type="term" value="F:hydrolase activity"/>
    <property type="evidence" value="ECO:0007669"/>
    <property type="project" value="UniProtKB-KW"/>
</dbReference>
<feature type="domain" description="Peptidase S33 tripeptidyl aminopeptidase-like C-terminal" evidence="6">
    <location>
        <begin position="408"/>
        <end position="507"/>
    </location>
</feature>
<reference evidence="7 8" key="1">
    <citation type="submission" date="2020-06" db="EMBL/GenBank/DDBJ databases">
        <title>Actinokineospora xiongansis sp. nov., isolated from soil of Baiyangdian.</title>
        <authorList>
            <person name="Zhang X."/>
        </authorList>
    </citation>
    <scope>NUCLEOTIDE SEQUENCE [LARGE SCALE GENOMIC DNA]</scope>
    <source>
        <strain evidence="7 8">HBU206404</strain>
    </source>
</reference>
<dbReference type="PANTHER" id="PTHR43248:SF29">
    <property type="entry name" value="TRIPEPTIDYL AMINOPEPTIDASE"/>
    <property type="match status" value="1"/>
</dbReference>
<gene>
    <name evidence="7" type="ORF">GPZ80_20215</name>
</gene>
<feature type="signal peptide" evidence="5">
    <location>
        <begin position="1"/>
        <end position="22"/>
    </location>
</feature>
<evidence type="ECO:0000256" key="4">
    <source>
        <dbReference type="SAM" id="MobiDB-lite"/>
    </source>
</evidence>
<dbReference type="Pfam" id="PF08386">
    <property type="entry name" value="Abhydrolase_4"/>
    <property type="match status" value="1"/>
</dbReference>
<name>A0ABR7LAB8_9PSEU</name>
<dbReference type="PROSITE" id="PS51257">
    <property type="entry name" value="PROKAR_LIPOPROTEIN"/>
    <property type="match status" value="1"/>
</dbReference>
<keyword evidence="3 7" id="KW-0378">Hydrolase</keyword>
<protein>
    <submittedName>
        <fullName evidence="7">Alpha/beta fold hydrolase</fullName>
    </submittedName>
</protein>